<evidence type="ECO:0008006" key="3">
    <source>
        <dbReference type="Google" id="ProtNLM"/>
    </source>
</evidence>
<evidence type="ECO:0000313" key="2">
    <source>
        <dbReference type="Proteomes" id="UP000092993"/>
    </source>
</evidence>
<dbReference type="Proteomes" id="UP000092993">
    <property type="component" value="Unassembled WGS sequence"/>
</dbReference>
<dbReference type="STRING" id="5627.A0A1C7LWI3"/>
<dbReference type="SUPFAM" id="SSF51735">
    <property type="entry name" value="NAD(P)-binding Rossmann-fold domains"/>
    <property type="match status" value="1"/>
</dbReference>
<gene>
    <name evidence="1" type="ORF">A0H81_11339</name>
</gene>
<reference evidence="1 2" key="1">
    <citation type="submission" date="2016-03" db="EMBL/GenBank/DDBJ databases">
        <title>Whole genome sequencing of Grifola frondosa 9006-11.</title>
        <authorList>
            <person name="Min B."/>
            <person name="Park H."/>
            <person name="Kim J.-G."/>
            <person name="Cho H."/>
            <person name="Oh Y.-L."/>
            <person name="Kong W.-S."/>
            <person name="Choi I.-G."/>
        </authorList>
    </citation>
    <scope>NUCLEOTIDE SEQUENCE [LARGE SCALE GENOMIC DNA]</scope>
    <source>
        <strain evidence="1 2">9006-11</strain>
    </source>
</reference>
<protein>
    <recommendedName>
        <fullName evidence="3">NAD-dependent epimerase/dehydratase domain-containing protein</fullName>
    </recommendedName>
</protein>
<dbReference type="EMBL" id="LUGG01000019">
    <property type="protein sequence ID" value="OBZ68908.1"/>
    <property type="molecule type" value="Genomic_DNA"/>
</dbReference>
<evidence type="ECO:0000313" key="1">
    <source>
        <dbReference type="EMBL" id="OBZ68908.1"/>
    </source>
</evidence>
<sequence>MLYGRSGSILSILFKNAYEGKVAWPGTPGGRYSVVHCDDLAELYLLATEKAPLISGQIIDGANDVTESVDDLLEKLVQVSGAKGPYEYIKPSNPFEVAIGTSTLIRPYLGRTLLGWRPLKAGLIDHLEIYYNAWKASQGL</sequence>
<accession>A0A1C7LWI3</accession>
<dbReference type="Gene3D" id="3.40.50.720">
    <property type="entry name" value="NAD(P)-binding Rossmann-like Domain"/>
    <property type="match status" value="1"/>
</dbReference>
<dbReference type="InterPro" id="IPR036291">
    <property type="entry name" value="NAD(P)-bd_dom_sf"/>
</dbReference>
<proteinExistence type="predicted"/>
<name>A0A1C7LWI3_GRIFR</name>
<dbReference type="AlphaFoldDB" id="A0A1C7LWI3"/>
<organism evidence="1 2">
    <name type="scientific">Grifola frondosa</name>
    <name type="common">Maitake</name>
    <name type="synonym">Polyporus frondosus</name>
    <dbReference type="NCBI Taxonomy" id="5627"/>
    <lineage>
        <taxon>Eukaryota</taxon>
        <taxon>Fungi</taxon>
        <taxon>Dikarya</taxon>
        <taxon>Basidiomycota</taxon>
        <taxon>Agaricomycotina</taxon>
        <taxon>Agaricomycetes</taxon>
        <taxon>Polyporales</taxon>
        <taxon>Grifolaceae</taxon>
        <taxon>Grifola</taxon>
    </lineage>
</organism>
<dbReference type="OrthoDB" id="10000533at2759"/>
<comment type="caution">
    <text evidence="1">The sequence shown here is derived from an EMBL/GenBank/DDBJ whole genome shotgun (WGS) entry which is preliminary data.</text>
</comment>
<keyword evidence="2" id="KW-1185">Reference proteome</keyword>